<evidence type="ECO:0000256" key="1">
    <source>
        <dbReference type="SAM" id="MobiDB-lite"/>
    </source>
</evidence>
<feature type="compositionally biased region" description="Low complexity" evidence="1">
    <location>
        <begin position="23"/>
        <end position="35"/>
    </location>
</feature>
<evidence type="ECO:0000313" key="3">
    <source>
        <dbReference type="Proteomes" id="UP000277671"/>
    </source>
</evidence>
<evidence type="ECO:0000313" key="2">
    <source>
        <dbReference type="EMBL" id="RKR87023.1"/>
    </source>
</evidence>
<dbReference type="Gene3D" id="3.30.1310.10">
    <property type="entry name" value="Nucleoid-associated protein YbaB-like domain"/>
    <property type="match status" value="1"/>
</dbReference>
<evidence type="ECO:0008006" key="4">
    <source>
        <dbReference type="Google" id="ProtNLM"/>
    </source>
</evidence>
<protein>
    <recommendedName>
        <fullName evidence="4">YbaB/EbfC DNA-binding family protein</fullName>
    </recommendedName>
</protein>
<proteinExistence type="predicted"/>
<dbReference type="EMBL" id="RBKT01000001">
    <property type="protein sequence ID" value="RKR87023.1"/>
    <property type="molecule type" value="Genomic_DNA"/>
</dbReference>
<dbReference type="AlphaFoldDB" id="A0A495JDW1"/>
<feature type="region of interest" description="Disordered" evidence="1">
    <location>
        <begin position="22"/>
        <end position="58"/>
    </location>
</feature>
<comment type="caution">
    <text evidence="2">The sequence shown here is derived from an EMBL/GenBank/DDBJ whole genome shotgun (WGS) entry which is preliminary data.</text>
</comment>
<gene>
    <name evidence="2" type="ORF">BDK92_1295</name>
</gene>
<organism evidence="2 3">
    <name type="scientific">Micromonospora pisi</name>
    <dbReference type="NCBI Taxonomy" id="589240"/>
    <lineage>
        <taxon>Bacteria</taxon>
        <taxon>Bacillati</taxon>
        <taxon>Actinomycetota</taxon>
        <taxon>Actinomycetes</taxon>
        <taxon>Micromonosporales</taxon>
        <taxon>Micromonosporaceae</taxon>
        <taxon>Micromonospora</taxon>
    </lineage>
</organism>
<dbReference type="Proteomes" id="UP000277671">
    <property type="component" value="Unassembled WGS sequence"/>
</dbReference>
<accession>A0A495JDW1</accession>
<keyword evidence="3" id="KW-1185">Reference proteome</keyword>
<sequence>MTDYTNGLRGFDHMLTETRQQLARMRAAAATGAAAPSDEDANTEPPQPLTGQGSDPAGWVLATVSAGQLQSLTVDPRLLREGTEAVCEQIIAAVNDAFADLGLHTRAGSAQESTDVPETEQLAASLADLQDESMRSMAMFTQTLTSALDRIQSRNR</sequence>
<reference evidence="2 3" key="1">
    <citation type="submission" date="2018-10" db="EMBL/GenBank/DDBJ databases">
        <title>Sequencing the genomes of 1000 actinobacteria strains.</title>
        <authorList>
            <person name="Klenk H.-P."/>
        </authorList>
    </citation>
    <scope>NUCLEOTIDE SEQUENCE [LARGE SCALE GENOMIC DNA]</scope>
    <source>
        <strain evidence="2 3">DSM 45175</strain>
    </source>
</reference>
<name>A0A495JDW1_9ACTN</name>
<dbReference type="SUPFAM" id="SSF82607">
    <property type="entry name" value="YbaB-like"/>
    <property type="match status" value="1"/>
</dbReference>
<dbReference type="RefSeq" id="WP_170208514.1">
    <property type="nucleotide sequence ID" value="NZ_RBKT01000001.1"/>
</dbReference>
<dbReference type="InterPro" id="IPR036894">
    <property type="entry name" value="YbaB-like_sf"/>
</dbReference>